<feature type="domain" description="BD-FAE-like" evidence="3">
    <location>
        <begin position="18"/>
        <end position="119"/>
    </location>
</feature>
<sequence>MIRPYGTEKSQYGELHLPDGDGPFPVVVMIHGGWWAAMWDDAPVRPLIADLVADGHAVWSIEYRRVGEPGGGWPGTFEDVTKAVDLVADLDPRLDTSRVAVVGHSAGGHLATWTAHRRDTKLRGVVSLAGVLDLVAADTAELGRELADLDAEPPRGAPEPSAPEMFPVVAAGVGHGMVRLMLGASAVEDPELYQRTSPVEMGAPRVPVLAIHGSADEIVPAEFSSTYARRATGKGGDAEFVESPGADHFHVIEPDGHAWSVARKWLQDKLS</sequence>
<proteinExistence type="inferred from homology"/>
<keyword evidence="5" id="KW-1185">Reference proteome</keyword>
<dbReference type="Proteomes" id="UP000033393">
    <property type="component" value="Unassembled WGS sequence"/>
</dbReference>
<dbReference type="Pfam" id="PF20434">
    <property type="entry name" value="BD-FAE"/>
    <property type="match status" value="1"/>
</dbReference>
<comment type="similarity">
    <text evidence="1">Belongs to the AB hydrolase superfamily.</text>
</comment>
<evidence type="ECO:0000313" key="5">
    <source>
        <dbReference type="Proteomes" id="UP000033393"/>
    </source>
</evidence>
<evidence type="ECO:0000259" key="3">
    <source>
        <dbReference type="Pfam" id="PF20434"/>
    </source>
</evidence>
<keyword evidence="2" id="KW-0378">Hydrolase</keyword>
<name>A0A0F0GNM1_LENAE</name>
<dbReference type="InterPro" id="IPR029058">
    <property type="entry name" value="AB_hydrolase_fold"/>
</dbReference>
<dbReference type="SUPFAM" id="SSF53474">
    <property type="entry name" value="alpha/beta-Hydrolases"/>
    <property type="match status" value="1"/>
</dbReference>
<gene>
    <name evidence="4" type="ORF">UK23_27330</name>
</gene>
<dbReference type="PANTHER" id="PTHR22946:SF9">
    <property type="entry name" value="POLYKETIDE TRANSFERASE AF380"/>
    <property type="match status" value="1"/>
</dbReference>
<comment type="caution">
    <text evidence="4">The sequence shown here is derived from an EMBL/GenBank/DDBJ whole genome shotgun (WGS) entry which is preliminary data.</text>
</comment>
<dbReference type="PATRIC" id="fig|68170.10.peg.7031"/>
<evidence type="ECO:0000256" key="2">
    <source>
        <dbReference type="ARBA" id="ARBA00022801"/>
    </source>
</evidence>
<reference evidence="4 5" key="1">
    <citation type="submission" date="2015-02" db="EMBL/GenBank/DDBJ databases">
        <authorList>
            <person name="Ju K.-S."/>
            <person name="Doroghazi J.R."/>
            <person name="Metcalf W."/>
        </authorList>
    </citation>
    <scope>NUCLEOTIDE SEQUENCE [LARGE SCALE GENOMIC DNA]</scope>
    <source>
        <strain evidence="4 5">NRRL B-16140</strain>
    </source>
</reference>
<dbReference type="AlphaFoldDB" id="A0A0F0GNM1"/>
<dbReference type="EMBL" id="JYJG01000224">
    <property type="protein sequence ID" value="KJK45084.1"/>
    <property type="molecule type" value="Genomic_DNA"/>
</dbReference>
<dbReference type="PANTHER" id="PTHR22946">
    <property type="entry name" value="DIENELACTONE HYDROLASE DOMAIN-CONTAINING PROTEIN-RELATED"/>
    <property type="match status" value="1"/>
</dbReference>
<protein>
    <recommendedName>
        <fullName evidence="3">BD-FAE-like domain-containing protein</fullName>
    </recommendedName>
</protein>
<dbReference type="Gene3D" id="3.40.50.1820">
    <property type="entry name" value="alpha/beta hydrolase"/>
    <property type="match status" value="1"/>
</dbReference>
<organism evidence="4 5">
    <name type="scientific">Lentzea aerocolonigenes</name>
    <name type="common">Lechevalieria aerocolonigenes</name>
    <name type="synonym">Saccharothrix aerocolonigenes</name>
    <dbReference type="NCBI Taxonomy" id="68170"/>
    <lineage>
        <taxon>Bacteria</taxon>
        <taxon>Bacillati</taxon>
        <taxon>Actinomycetota</taxon>
        <taxon>Actinomycetes</taxon>
        <taxon>Pseudonocardiales</taxon>
        <taxon>Pseudonocardiaceae</taxon>
        <taxon>Lentzea</taxon>
    </lineage>
</organism>
<dbReference type="InterPro" id="IPR049492">
    <property type="entry name" value="BD-FAE-like_dom"/>
</dbReference>
<dbReference type="GO" id="GO:0052689">
    <property type="term" value="F:carboxylic ester hydrolase activity"/>
    <property type="evidence" value="ECO:0007669"/>
    <property type="project" value="UniProtKB-ARBA"/>
</dbReference>
<evidence type="ECO:0000313" key="4">
    <source>
        <dbReference type="EMBL" id="KJK45084.1"/>
    </source>
</evidence>
<accession>A0A0F0GNM1</accession>
<dbReference type="RefSeq" id="WP_045314518.1">
    <property type="nucleotide sequence ID" value="NZ_JYJG01000224.1"/>
</dbReference>
<dbReference type="InterPro" id="IPR050261">
    <property type="entry name" value="FrsA_esterase"/>
</dbReference>
<evidence type="ECO:0000256" key="1">
    <source>
        <dbReference type="ARBA" id="ARBA00008645"/>
    </source>
</evidence>